<evidence type="ECO:0000259" key="4">
    <source>
        <dbReference type="PROSITE" id="PS50102"/>
    </source>
</evidence>
<keyword evidence="1" id="KW-0479">Metal-binding</keyword>
<dbReference type="PANTHER" id="PTHR23295">
    <property type="entry name" value="NUCLEAR RECEPTOR COACTIVATOR 5-RELATED"/>
    <property type="match status" value="1"/>
</dbReference>
<dbReference type="SUPFAM" id="SSF54928">
    <property type="entry name" value="RNA-binding domain, RBD"/>
    <property type="match status" value="1"/>
</dbReference>
<proteinExistence type="predicted"/>
<dbReference type="PROSITE" id="PS50102">
    <property type="entry name" value="RRM"/>
    <property type="match status" value="1"/>
</dbReference>
<dbReference type="WBParaSite" id="Pan_g14554.t1">
    <property type="protein sequence ID" value="Pan_g14554.t1"/>
    <property type="gene ID" value="Pan_g14554"/>
</dbReference>
<feature type="domain" description="C2H2-type" evidence="5">
    <location>
        <begin position="197"/>
        <end position="220"/>
    </location>
</feature>
<sequence length="230" mass="25244">MAQIGYDTNSRDPAKQKSRVFVGGLSTNVTRDMIIELFASYGKITGATLFKGFAFVQYSTSDEAELATFALNGYTWHKNMLEVKVAYESGKSKGGAGDGGVKRVKRDQGAGAPEKRQKFNDPPRESAPIAQNRHTSVEPTPAVSAPSSTPSKDTGTPDTFLCGGCAYVTHVFEAFVDHRSESCTRKPPKHEGEPEVFRCFTCSNAFDTSWELLYHLRVSHEITMYKVAKA</sequence>
<dbReference type="SMART" id="SM00360">
    <property type="entry name" value="RRM"/>
    <property type="match status" value="1"/>
</dbReference>
<reference evidence="7" key="2">
    <citation type="submission" date="2020-10" db="UniProtKB">
        <authorList>
            <consortium name="WormBaseParasite"/>
        </authorList>
    </citation>
    <scope>IDENTIFICATION</scope>
</reference>
<dbReference type="Proteomes" id="UP000492821">
    <property type="component" value="Unassembled WGS sequence"/>
</dbReference>
<dbReference type="InterPro" id="IPR013087">
    <property type="entry name" value="Znf_C2H2_type"/>
</dbReference>
<feature type="domain" description="RRM" evidence="4">
    <location>
        <begin position="18"/>
        <end position="88"/>
    </location>
</feature>
<dbReference type="GO" id="GO:0003723">
    <property type="term" value="F:RNA binding"/>
    <property type="evidence" value="ECO:0007669"/>
    <property type="project" value="UniProtKB-UniRule"/>
</dbReference>
<evidence type="ECO:0000313" key="7">
    <source>
        <dbReference type="WBParaSite" id="Pan_g14554.t1"/>
    </source>
</evidence>
<dbReference type="CDD" id="cd00590">
    <property type="entry name" value="RRM_SF"/>
    <property type="match status" value="1"/>
</dbReference>
<dbReference type="InterPro" id="IPR035979">
    <property type="entry name" value="RBD_domain_sf"/>
</dbReference>
<dbReference type="GO" id="GO:0008270">
    <property type="term" value="F:zinc ion binding"/>
    <property type="evidence" value="ECO:0007669"/>
    <property type="project" value="UniProtKB-KW"/>
</dbReference>
<evidence type="ECO:0000256" key="3">
    <source>
        <dbReference type="SAM" id="MobiDB-lite"/>
    </source>
</evidence>
<feature type="compositionally biased region" description="Low complexity" evidence="3">
    <location>
        <begin position="137"/>
        <end position="151"/>
    </location>
</feature>
<name>A0A7E4ZSA9_PANRE</name>
<dbReference type="Pfam" id="PF00076">
    <property type="entry name" value="RRM_1"/>
    <property type="match status" value="1"/>
</dbReference>
<keyword evidence="1" id="KW-0862">Zinc</keyword>
<dbReference type="InterPro" id="IPR000504">
    <property type="entry name" value="RRM_dom"/>
</dbReference>
<dbReference type="PROSITE" id="PS50157">
    <property type="entry name" value="ZINC_FINGER_C2H2_2"/>
    <property type="match status" value="1"/>
</dbReference>
<dbReference type="InterPro" id="IPR012677">
    <property type="entry name" value="Nucleotide-bd_a/b_plait_sf"/>
</dbReference>
<organism evidence="6 7">
    <name type="scientific">Panagrellus redivivus</name>
    <name type="common">Microworm</name>
    <dbReference type="NCBI Taxonomy" id="6233"/>
    <lineage>
        <taxon>Eukaryota</taxon>
        <taxon>Metazoa</taxon>
        <taxon>Ecdysozoa</taxon>
        <taxon>Nematoda</taxon>
        <taxon>Chromadorea</taxon>
        <taxon>Rhabditida</taxon>
        <taxon>Tylenchina</taxon>
        <taxon>Panagrolaimomorpha</taxon>
        <taxon>Panagrolaimoidea</taxon>
        <taxon>Panagrolaimidae</taxon>
        <taxon>Panagrellus</taxon>
    </lineage>
</organism>
<evidence type="ECO:0000313" key="6">
    <source>
        <dbReference type="Proteomes" id="UP000492821"/>
    </source>
</evidence>
<keyword evidence="1" id="KW-0863">Zinc-finger</keyword>
<keyword evidence="6" id="KW-1185">Reference proteome</keyword>
<evidence type="ECO:0000256" key="1">
    <source>
        <dbReference type="PROSITE-ProRule" id="PRU00042"/>
    </source>
</evidence>
<evidence type="ECO:0000259" key="5">
    <source>
        <dbReference type="PROSITE" id="PS50157"/>
    </source>
</evidence>
<feature type="compositionally biased region" description="Basic and acidic residues" evidence="3">
    <location>
        <begin position="113"/>
        <end position="124"/>
    </location>
</feature>
<reference evidence="6" key="1">
    <citation type="journal article" date="2013" name="Genetics">
        <title>The draft genome and transcriptome of Panagrellus redivivus are shaped by the harsh demands of a free-living lifestyle.</title>
        <authorList>
            <person name="Srinivasan J."/>
            <person name="Dillman A.R."/>
            <person name="Macchietto M.G."/>
            <person name="Heikkinen L."/>
            <person name="Lakso M."/>
            <person name="Fracchia K.M."/>
            <person name="Antoshechkin I."/>
            <person name="Mortazavi A."/>
            <person name="Wong G."/>
            <person name="Sternberg P.W."/>
        </authorList>
    </citation>
    <scope>NUCLEOTIDE SEQUENCE [LARGE SCALE GENOMIC DNA]</scope>
    <source>
        <strain evidence="6">MT8872</strain>
    </source>
</reference>
<dbReference type="PROSITE" id="PS00028">
    <property type="entry name" value="ZINC_FINGER_C2H2_1"/>
    <property type="match status" value="1"/>
</dbReference>
<feature type="region of interest" description="Disordered" evidence="3">
    <location>
        <begin position="91"/>
        <end position="154"/>
    </location>
</feature>
<dbReference type="InterPro" id="IPR052600">
    <property type="entry name" value="Nuc_rcpt_coact/corep"/>
</dbReference>
<dbReference type="AlphaFoldDB" id="A0A7E4ZSA9"/>
<evidence type="ECO:0000256" key="2">
    <source>
        <dbReference type="PROSITE-ProRule" id="PRU00176"/>
    </source>
</evidence>
<dbReference type="Gene3D" id="3.30.70.330">
    <property type="match status" value="1"/>
</dbReference>
<accession>A0A7E4ZSA9</accession>
<dbReference type="PANTHER" id="PTHR23295:SF6">
    <property type="entry name" value="NEOSIN, ISOFORM A"/>
    <property type="match status" value="1"/>
</dbReference>
<protein>
    <submittedName>
        <fullName evidence="7">RRM domain-containing protein</fullName>
    </submittedName>
</protein>
<keyword evidence="2" id="KW-0694">RNA-binding</keyword>